<dbReference type="EMBL" id="RRYP01016510">
    <property type="protein sequence ID" value="TNV75106.1"/>
    <property type="molecule type" value="Genomic_DNA"/>
</dbReference>
<evidence type="ECO:0000256" key="1">
    <source>
        <dbReference type="SAM" id="MobiDB-lite"/>
    </source>
</evidence>
<feature type="region of interest" description="Disordered" evidence="1">
    <location>
        <begin position="1"/>
        <end position="25"/>
    </location>
</feature>
<comment type="caution">
    <text evidence="2">The sequence shown here is derived from an EMBL/GenBank/DDBJ whole genome shotgun (WGS) entry which is preliminary data.</text>
</comment>
<organism evidence="2 3">
    <name type="scientific">Halteria grandinella</name>
    <dbReference type="NCBI Taxonomy" id="5974"/>
    <lineage>
        <taxon>Eukaryota</taxon>
        <taxon>Sar</taxon>
        <taxon>Alveolata</taxon>
        <taxon>Ciliophora</taxon>
        <taxon>Intramacronucleata</taxon>
        <taxon>Spirotrichea</taxon>
        <taxon>Stichotrichia</taxon>
        <taxon>Sporadotrichida</taxon>
        <taxon>Halteriidae</taxon>
        <taxon>Halteria</taxon>
    </lineage>
</organism>
<gene>
    <name evidence="2" type="ORF">FGO68_gene14638</name>
</gene>
<dbReference type="Proteomes" id="UP000785679">
    <property type="component" value="Unassembled WGS sequence"/>
</dbReference>
<evidence type="ECO:0000313" key="2">
    <source>
        <dbReference type="EMBL" id="TNV75106.1"/>
    </source>
</evidence>
<sequence length="278" mass="32097">MERDEKGELCDRISGRTDLADEKSSKRHELPILPRVAERKLRKIDHHEILSIRVSLFFESARTGNAQNLDRHAPGVLVRIGSHRSGTVGKPDDGFERLVRFENSEAGFGWSFRVDDQPGLHVARALGMLVPKNGPGAEFHDLLNEPDRSLDILNFIRERIFTIQFCPRTWLAHFNVLQSPFGCVVRIFAMVLEKFNSVSNGTDEVQAHWRFHPAHDSPKRPKNFRFRFFDAGRYSISAQFDGVNGKRKASRSLQRRKKLADDRNLFEPGRYRFTNYRP</sequence>
<evidence type="ECO:0000313" key="3">
    <source>
        <dbReference type="Proteomes" id="UP000785679"/>
    </source>
</evidence>
<accession>A0A8J8NH76</accession>
<proteinExistence type="predicted"/>
<protein>
    <submittedName>
        <fullName evidence="2">Uncharacterized protein</fullName>
    </submittedName>
</protein>
<dbReference type="AlphaFoldDB" id="A0A8J8NH76"/>
<reference evidence="2" key="1">
    <citation type="submission" date="2019-06" db="EMBL/GenBank/DDBJ databases">
        <authorList>
            <person name="Zheng W."/>
        </authorList>
    </citation>
    <scope>NUCLEOTIDE SEQUENCE</scope>
    <source>
        <strain evidence="2">QDHG01</strain>
    </source>
</reference>
<keyword evidence="3" id="KW-1185">Reference proteome</keyword>
<name>A0A8J8NH76_HALGN</name>